<organism evidence="1">
    <name type="scientific">Cyprideis torosa</name>
    <dbReference type="NCBI Taxonomy" id="163714"/>
    <lineage>
        <taxon>Eukaryota</taxon>
        <taxon>Metazoa</taxon>
        <taxon>Ecdysozoa</taxon>
        <taxon>Arthropoda</taxon>
        <taxon>Crustacea</taxon>
        <taxon>Oligostraca</taxon>
        <taxon>Ostracoda</taxon>
        <taxon>Podocopa</taxon>
        <taxon>Podocopida</taxon>
        <taxon>Cytherocopina</taxon>
        <taxon>Cytheroidea</taxon>
        <taxon>Cytherideidae</taxon>
        <taxon>Cyprideis</taxon>
    </lineage>
</organism>
<gene>
    <name evidence="1" type="ORF">CTOB1V02_LOCUS180</name>
</gene>
<protein>
    <submittedName>
        <fullName evidence="1">Uncharacterized protein</fullName>
    </submittedName>
</protein>
<dbReference type="SUPFAM" id="SSF54648">
    <property type="entry name" value="DLC"/>
    <property type="match status" value="1"/>
</dbReference>
<dbReference type="EMBL" id="OB660032">
    <property type="protein sequence ID" value="CAD7222164.1"/>
    <property type="molecule type" value="Genomic_DNA"/>
</dbReference>
<evidence type="ECO:0000313" key="1">
    <source>
        <dbReference type="EMBL" id="CAD7222164.1"/>
    </source>
</evidence>
<dbReference type="InterPro" id="IPR037177">
    <property type="entry name" value="DLC_sf"/>
</dbReference>
<name>A0A7R8ZG21_9CRUS</name>
<proteinExistence type="predicted"/>
<dbReference type="AlphaFoldDB" id="A0A7R8ZG21"/>
<sequence length="513" mass="61155">MRLILLTAFTLVFLSADAVRIIWKSGGRKYAVIENETDMTRETQDVVIDVFNEAYNEKTSEGRSVCSRARERLNYKFPSRWTCIMVKAGGNGYSYQSYPNWDISFWVDDTYYVNLYKPVGDDYDRARERISQIKQESDRREANLLNQLSTIERDLQQEKDELNNCQNEQQRYMREAQREEAELQKQITDMKKGWDVERIMLRESTNKELRKCEETIKPIQNRLILETQNVEQLRMTLAQEIKEKDNLRQAVAMEQHALETERSKIDDLVAQLRIERNHMEDLRKTIRFDQQRFEELKRKMEATHQMLQRAEQTAFIEKRRQEELHSLLRKQKEHEKSLESALESQKSKLGRLQSELAAETRLRHSLQQALEIEKRGTDGIKEVLKKCEDGWHQYQRERITRETVEQTLMAEKEKNKELHVALEIVRNEREKLEAILKAMSRSQLYHANLDDSSIHFKPSSSDSWLLRDIYSLRENYPEENIGSQKNFTIDIRPDRYRVGVVFFDSDSWRKRVD</sequence>
<dbReference type="GO" id="GO:0030286">
    <property type="term" value="C:dynein complex"/>
    <property type="evidence" value="ECO:0007669"/>
    <property type="project" value="InterPro"/>
</dbReference>
<dbReference type="GO" id="GO:0007017">
    <property type="term" value="P:microtubule-based process"/>
    <property type="evidence" value="ECO:0007669"/>
    <property type="project" value="InterPro"/>
</dbReference>
<reference evidence="1" key="1">
    <citation type="submission" date="2020-11" db="EMBL/GenBank/DDBJ databases">
        <authorList>
            <person name="Tran Van P."/>
        </authorList>
    </citation>
    <scope>NUCLEOTIDE SEQUENCE</scope>
</reference>
<accession>A0A7R8ZG21</accession>